<dbReference type="Proteomes" id="UP000247602">
    <property type="component" value="Unassembled WGS sequence"/>
</dbReference>
<dbReference type="EMBL" id="QKNV01000191">
    <property type="protein sequence ID" value="PZA20360.1"/>
    <property type="molecule type" value="Genomic_DNA"/>
</dbReference>
<evidence type="ECO:0000313" key="2">
    <source>
        <dbReference type="Proteomes" id="UP000247602"/>
    </source>
</evidence>
<sequence>MQLTPGDRVLSFTDGVVEERLAGGDHFGSGSWSSRPPPNG</sequence>
<accession>A0A323V8H6</accession>
<dbReference type="RefSeq" id="WP_110553181.1">
    <property type="nucleotide sequence ID" value="NZ_QKNV01000191.1"/>
</dbReference>
<name>A0A323V8H6_9ACTN</name>
<organism evidence="1 2">
    <name type="scientific">Modestobacter versicolor</name>
    <dbReference type="NCBI Taxonomy" id="429133"/>
    <lineage>
        <taxon>Bacteria</taxon>
        <taxon>Bacillati</taxon>
        <taxon>Actinomycetota</taxon>
        <taxon>Actinomycetes</taxon>
        <taxon>Geodermatophilales</taxon>
        <taxon>Geodermatophilaceae</taxon>
        <taxon>Modestobacter</taxon>
    </lineage>
</organism>
<evidence type="ECO:0000313" key="1">
    <source>
        <dbReference type="EMBL" id="PZA20360.1"/>
    </source>
</evidence>
<reference evidence="1 2" key="1">
    <citation type="submission" date="2018-06" db="EMBL/GenBank/DDBJ databases">
        <title>Draft genome sequence of Modestobacter versicolor CP153-2.</title>
        <authorList>
            <person name="Gundlapally S.R."/>
        </authorList>
    </citation>
    <scope>NUCLEOTIDE SEQUENCE [LARGE SCALE GENOMIC DNA]</scope>
    <source>
        <strain evidence="1 2">CP153-2</strain>
    </source>
</reference>
<proteinExistence type="predicted"/>
<protein>
    <submittedName>
        <fullName evidence="1">Uncharacterized protein</fullName>
    </submittedName>
</protein>
<dbReference type="AlphaFoldDB" id="A0A323V8H6"/>
<gene>
    <name evidence="1" type="ORF">DMO24_15905</name>
</gene>
<keyword evidence="2" id="KW-1185">Reference proteome</keyword>
<comment type="caution">
    <text evidence="1">The sequence shown here is derived from an EMBL/GenBank/DDBJ whole genome shotgun (WGS) entry which is preliminary data.</text>
</comment>